<dbReference type="AlphaFoldDB" id="A0A0E0HIC2"/>
<proteinExistence type="predicted"/>
<dbReference type="EnsemblPlants" id="ONIVA05G27450.1">
    <property type="protein sequence ID" value="ONIVA05G27450.1"/>
    <property type="gene ID" value="ONIVA05G27450"/>
</dbReference>
<reference evidence="1" key="1">
    <citation type="submission" date="2015-04" db="UniProtKB">
        <authorList>
            <consortium name="EnsemblPlants"/>
        </authorList>
    </citation>
    <scope>IDENTIFICATION</scope>
    <source>
        <strain evidence="1">SL10</strain>
    </source>
</reference>
<evidence type="ECO:0000313" key="2">
    <source>
        <dbReference type="Proteomes" id="UP000006591"/>
    </source>
</evidence>
<name>A0A0E0HIC2_ORYNI</name>
<keyword evidence="2" id="KW-1185">Reference proteome</keyword>
<protein>
    <submittedName>
        <fullName evidence="1">Uncharacterized protein</fullName>
    </submittedName>
</protein>
<organism evidence="1">
    <name type="scientific">Oryza nivara</name>
    <name type="common">Indian wild rice</name>
    <name type="synonym">Oryza sativa f. spontanea</name>
    <dbReference type="NCBI Taxonomy" id="4536"/>
    <lineage>
        <taxon>Eukaryota</taxon>
        <taxon>Viridiplantae</taxon>
        <taxon>Streptophyta</taxon>
        <taxon>Embryophyta</taxon>
        <taxon>Tracheophyta</taxon>
        <taxon>Spermatophyta</taxon>
        <taxon>Magnoliopsida</taxon>
        <taxon>Liliopsida</taxon>
        <taxon>Poales</taxon>
        <taxon>Poaceae</taxon>
        <taxon>BOP clade</taxon>
        <taxon>Oryzoideae</taxon>
        <taxon>Oryzeae</taxon>
        <taxon>Oryzinae</taxon>
        <taxon>Oryza</taxon>
    </lineage>
</organism>
<dbReference type="Proteomes" id="UP000006591">
    <property type="component" value="Chromosome 5"/>
</dbReference>
<evidence type="ECO:0000313" key="1">
    <source>
        <dbReference type="EnsemblPlants" id="ONIVA05G27450.1"/>
    </source>
</evidence>
<sequence length="70" mass="7676">MEEDDDTVAIDAVAGERGPAALEAKALLQASDVWPMANEVDVMGTSDFDWVENSSWRASLFSLAWQRSCL</sequence>
<accession>A0A0E0HIC2</accession>
<dbReference type="HOGENOM" id="CLU_2762151_0_0_1"/>
<dbReference type="OMA" id="FDWVENS"/>
<dbReference type="Gramene" id="ONIVA05G27450.1">
    <property type="protein sequence ID" value="ONIVA05G27450.1"/>
    <property type="gene ID" value="ONIVA05G27450"/>
</dbReference>
<reference evidence="1" key="2">
    <citation type="submission" date="2018-04" db="EMBL/GenBank/DDBJ databases">
        <title>OnivRS2 (Oryza nivara Reference Sequence Version 2).</title>
        <authorList>
            <person name="Zhang J."/>
            <person name="Kudrna D."/>
            <person name="Lee S."/>
            <person name="Talag J."/>
            <person name="Rajasekar S."/>
            <person name="Welchert J."/>
            <person name="Hsing Y.-I."/>
            <person name="Wing R.A."/>
        </authorList>
    </citation>
    <scope>NUCLEOTIDE SEQUENCE [LARGE SCALE GENOMIC DNA]</scope>
    <source>
        <strain evidence="1">SL10</strain>
    </source>
</reference>